<evidence type="ECO:0000259" key="1">
    <source>
        <dbReference type="PROSITE" id="PS51819"/>
    </source>
</evidence>
<reference evidence="3" key="1">
    <citation type="journal article" date="2019" name="Int. J. Syst. Evol. Microbiol.">
        <title>The Global Catalogue of Microorganisms (GCM) 10K type strain sequencing project: providing services to taxonomists for standard genome sequencing and annotation.</title>
        <authorList>
            <consortium name="The Broad Institute Genomics Platform"/>
            <consortium name="The Broad Institute Genome Sequencing Center for Infectious Disease"/>
            <person name="Wu L."/>
            <person name="Ma J."/>
        </authorList>
    </citation>
    <scope>NUCLEOTIDE SEQUENCE [LARGE SCALE GENOMIC DNA]</scope>
    <source>
        <strain evidence="3">KCTC 42953</strain>
    </source>
</reference>
<dbReference type="Gene3D" id="3.10.180.10">
    <property type="entry name" value="2,3-Dihydroxybiphenyl 1,2-Dioxygenase, domain 1"/>
    <property type="match status" value="1"/>
</dbReference>
<dbReference type="EMBL" id="JBHRTS010000007">
    <property type="protein sequence ID" value="MFC3195153.1"/>
    <property type="molecule type" value="Genomic_DNA"/>
</dbReference>
<dbReference type="RefSeq" id="WP_077411756.1">
    <property type="nucleotide sequence ID" value="NZ_JBHRTS010000007.1"/>
</dbReference>
<accession>A0ABV7JAL0</accession>
<protein>
    <submittedName>
        <fullName evidence="2">VOC family protein</fullName>
    </submittedName>
</protein>
<dbReference type="Pfam" id="PF00903">
    <property type="entry name" value="Glyoxalase"/>
    <property type="match status" value="1"/>
</dbReference>
<dbReference type="PROSITE" id="PS51819">
    <property type="entry name" value="VOC"/>
    <property type="match status" value="1"/>
</dbReference>
<dbReference type="InterPro" id="IPR004360">
    <property type="entry name" value="Glyas_Fos-R_dOase_dom"/>
</dbReference>
<name>A0ABV7JAL0_9GAMM</name>
<gene>
    <name evidence="2" type="ORF">ACFODZ_12950</name>
</gene>
<evidence type="ECO:0000313" key="2">
    <source>
        <dbReference type="EMBL" id="MFC3195153.1"/>
    </source>
</evidence>
<proteinExistence type="predicted"/>
<dbReference type="SUPFAM" id="SSF54593">
    <property type="entry name" value="Glyoxalase/Bleomycin resistance protein/Dihydroxybiphenyl dioxygenase"/>
    <property type="match status" value="1"/>
</dbReference>
<dbReference type="Proteomes" id="UP001595533">
    <property type="component" value="Unassembled WGS sequence"/>
</dbReference>
<comment type="caution">
    <text evidence="2">The sequence shown here is derived from an EMBL/GenBank/DDBJ whole genome shotgun (WGS) entry which is preliminary data.</text>
</comment>
<dbReference type="InterPro" id="IPR037523">
    <property type="entry name" value="VOC_core"/>
</dbReference>
<feature type="domain" description="VOC" evidence="1">
    <location>
        <begin position="1"/>
        <end position="124"/>
    </location>
</feature>
<dbReference type="PANTHER" id="PTHR35006">
    <property type="entry name" value="GLYOXALASE FAMILY PROTEIN (AFU_ORTHOLOGUE AFUA_5G14830)"/>
    <property type="match status" value="1"/>
</dbReference>
<keyword evidence="3" id="KW-1185">Reference proteome</keyword>
<dbReference type="InterPro" id="IPR029068">
    <property type="entry name" value="Glyas_Bleomycin-R_OHBP_Dase"/>
</dbReference>
<evidence type="ECO:0000313" key="3">
    <source>
        <dbReference type="Proteomes" id="UP001595533"/>
    </source>
</evidence>
<organism evidence="2 3">
    <name type="scientific">Marinicella sediminis</name>
    <dbReference type="NCBI Taxonomy" id="1792834"/>
    <lineage>
        <taxon>Bacteria</taxon>
        <taxon>Pseudomonadati</taxon>
        <taxon>Pseudomonadota</taxon>
        <taxon>Gammaproteobacteria</taxon>
        <taxon>Lysobacterales</taxon>
        <taxon>Marinicellaceae</taxon>
        <taxon>Marinicella</taxon>
    </lineage>
</organism>
<dbReference type="CDD" id="cd07262">
    <property type="entry name" value="VOC_like"/>
    <property type="match status" value="1"/>
</dbReference>
<dbReference type="PANTHER" id="PTHR35006:SF1">
    <property type="entry name" value="BLL2941 PROTEIN"/>
    <property type="match status" value="1"/>
</dbReference>
<sequence length="128" mass="13790">MLGYITIGANDLDALSEFYDSLFAEINVKRIMPGSEEHGYVVWAKDETATGFSIIRPFNGEPATAGNGNMAAISAGTPELVKALYHKALETGGRCEGQPGDRGNGFYAAYFRDPEGNKLNAYCMTTNP</sequence>